<dbReference type="Gene3D" id="3.50.50.60">
    <property type="entry name" value="FAD/NAD(P)-binding domain"/>
    <property type="match status" value="2"/>
</dbReference>
<proteinExistence type="predicted"/>
<keyword evidence="3" id="KW-1185">Reference proteome</keyword>
<gene>
    <name evidence="2" type="ORF">DHf2319_04860</name>
</gene>
<dbReference type="PANTHER" id="PTHR10632">
    <property type="entry name" value="SULFIDE:QUINONE OXIDOREDUCTASE"/>
    <property type="match status" value="1"/>
</dbReference>
<dbReference type="InterPro" id="IPR036188">
    <property type="entry name" value="FAD/NAD-bd_sf"/>
</dbReference>
<feature type="domain" description="FAD/NAD(P)-binding" evidence="1">
    <location>
        <begin position="31"/>
        <end position="143"/>
    </location>
</feature>
<dbReference type="SUPFAM" id="SSF51905">
    <property type="entry name" value="FAD/NAD(P)-binding domain"/>
    <property type="match status" value="1"/>
</dbReference>
<dbReference type="PROSITE" id="PS51318">
    <property type="entry name" value="TAT"/>
    <property type="match status" value="1"/>
</dbReference>
<evidence type="ECO:0000259" key="1">
    <source>
        <dbReference type="Pfam" id="PF07992"/>
    </source>
</evidence>
<organism evidence="2 3">
    <name type="scientific">Orrella daihaiensis</name>
    <dbReference type="NCBI Taxonomy" id="2782176"/>
    <lineage>
        <taxon>Bacteria</taxon>
        <taxon>Pseudomonadati</taxon>
        <taxon>Pseudomonadota</taxon>
        <taxon>Betaproteobacteria</taxon>
        <taxon>Burkholderiales</taxon>
        <taxon>Alcaligenaceae</taxon>
        <taxon>Orrella</taxon>
    </lineage>
</organism>
<sequence>MERRAFLAGAAALAAAGWGPPVVAKSDAKARVVIAGAGAAGLSIASRVARQMPNATITIFDARRDHYFQPGWTLVGAGWWKPGQTVESTKRYIPSGVKWVEQSIIEFNPDANEVTDASGQKHAYDWLFVATGLSLDYDQIQGMSRDLIGIKGIASIYAGPEAAAASAKVIDEYIQKGGVSLFGRPATDMKCAGAPLKMTFITEDKATRAGRRADCQIRYAAHNQGLFAVPVVDVRVKEMFAERGIEPLYSHVIHSLDADAKKATYQTPNGLVTLDYDMIHVIPPMSAPPSVRNSPLAWQTGSQAPGGWVEVDQTTLRSPRYPNVFAVGDVAGVPKGKTAASVKFQVPVAVDHMVAAANGIESPKLYNGYTSCPMVTGLGKAMLIEFDYENNLVPSFPFIDPLKELWVSWFIEEKALLGTYKAMLRGYA</sequence>
<name>A0ABY4ALN4_9BURK</name>
<protein>
    <submittedName>
        <fullName evidence="2">NAD(P)/FAD-dependent oxidoreductase</fullName>
    </submittedName>
</protein>
<reference evidence="2 3" key="1">
    <citation type="submission" date="2020-11" db="EMBL/GenBank/DDBJ databases">
        <title>Algicoccus daihaiensis sp.nov., isolated from Daihai Lake in Inner Mongolia.</title>
        <authorList>
            <person name="Kai J."/>
        </authorList>
    </citation>
    <scope>NUCLEOTIDE SEQUENCE [LARGE SCALE GENOMIC DNA]</scope>
    <source>
        <strain evidence="3">f23</strain>
    </source>
</reference>
<dbReference type="InterPro" id="IPR023753">
    <property type="entry name" value="FAD/NAD-binding_dom"/>
</dbReference>
<dbReference type="InterPro" id="IPR015904">
    <property type="entry name" value="Sulphide_quinone_reductase"/>
</dbReference>
<dbReference type="InterPro" id="IPR006311">
    <property type="entry name" value="TAT_signal"/>
</dbReference>
<dbReference type="EMBL" id="CP063982">
    <property type="protein sequence ID" value="UOD51225.1"/>
    <property type="molecule type" value="Genomic_DNA"/>
</dbReference>
<evidence type="ECO:0000313" key="2">
    <source>
        <dbReference type="EMBL" id="UOD51225.1"/>
    </source>
</evidence>
<evidence type="ECO:0000313" key="3">
    <source>
        <dbReference type="Proteomes" id="UP000831607"/>
    </source>
</evidence>
<dbReference type="PANTHER" id="PTHR10632:SF2">
    <property type="entry name" value="SULFIDE:QUINONE OXIDOREDUCTASE, MITOCHONDRIAL"/>
    <property type="match status" value="1"/>
</dbReference>
<accession>A0ABY4ALN4</accession>
<dbReference type="RefSeq" id="WP_243479691.1">
    <property type="nucleotide sequence ID" value="NZ_CP063982.1"/>
</dbReference>
<dbReference type="Proteomes" id="UP000831607">
    <property type="component" value="Chromosome"/>
</dbReference>
<dbReference type="Pfam" id="PF07992">
    <property type="entry name" value="Pyr_redox_2"/>
    <property type="match status" value="1"/>
</dbReference>